<evidence type="ECO:0000256" key="1">
    <source>
        <dbReference type="ARBA" id="ARBA00022722"/>
    </source>
</evidence>
<keyword evidence="1" id="KW-0540">Nuclease</keyword>
<name>A0AAE0XE91_9GAST</name>
<comment type="caution">
    <text evidence="3">The sequence shown here is derived from an EMBL/GenBank/DDBJ whole genome shotgun (WGS) entry which is preliminary data.</text>
</comment>
<sequence>MELSELVGEEETRGELSMLRKVCTTMSDRAAVTEKFDEMRREIVVDEVQTNFIYCNAHYLRGLSGESAFGDLNFDMGHRRQCSLFNRAAKHMLKRNRTMDWLSNKSGAEQERILAEERKVRRKLRKKYMKQEDIVRLKISEKLAENEWKKQKKKELKGAKDKQEIIDKIMKEGGCGRFLILLRLPGPTDGCSRPEMDYIIILLDYPLDICTAQDIPTFDSYSPTTAGKSPNAVIPSPLAHLKSKKENLSPGCAKTPPKSQRLSKRQSLNSGQLTPRQSLGVAAVRDHKRMESSTPYRLRQRQVEAQHGKFEPTLVAWMAAKHVKKIKNNKDR</sequence>
<dbReference type="EMBL" id="JAWDGP010008078">
    <property type="protein sequence ID" value="KAK3691718.1"/>
    <property type="molecule type" value="Genomic_DNA"/>
</dbReference>
<dbReference type="PANTHER" id="PTHR11046">
    <property type="entry name" value="OLIGORIBONUCLEASE, MITOCHONDRIAL"/>
    <property type="match status" value="1"/>
</dbReference>
<evidence type="ECO:0000313" key="4">
    <source>
        <dbReference type="Proteomes" id="UP001283361"/>
    </source>
</evidence>
<evidence type="ECO:0000256" key="2">
    <source>
        <dbReference type="SAM" id="MobiDB-lite"/>
    </source>
</evidence>
<dbReference type="InterPro" id="IPR022894">
    <property type="entry name" value="Oligoribonuclease"/>
</dbReference>
<proteinExistence type="predicted"/>
<dbReference type="Proteomes" id="UP001283361">
    <property type="component" value="Unassembled WGS sequence"/>
</dbReference>
<reference evidence="3" key="1">
    <citation type="journal article" date="2023" name="G3 (Bethesda)">
        <title>A reference genome for the long-term kleptoplast-retaining sea slug Elysia crispata morphotype clarki.</title>
        <authorList>
            <person name="Eastman K.E."/>
            <person name="Pendleton A.L."/>
            <person name="Shaikh M.A."/>
            <person name="Suttiyut T."/>
            <person name="Ogas R."/>
            <person name="Tomko P."/>
            <person name="Gavelis G."/>
            <person name="Widhalm J.R."/>
            <person name="Wisecaver J.H."/>
        </authorList>
    </citation>
    <scope>NUCLEOTIDE SEQUENCE</scope>
    <source>
        <strain evidence="3">ECLA1</strain>
    </source>
</reference>
<keyword evidence="1" id="KW-0378">Hydrolase</keyword>
<gene>
    <name evidence="3" type="ORF">RRG08_004027</name>
</gene>
<dbReference type="GO" id="GO:0000175">
    <property type="term" value="F:3'-5'-RNA exonuclease activity"/>
    <property type="evidence" value="ECO:0007669"/>
    <property type="project" value="InterPro"/>
</dbReference>
<feature type="region of interest" description="Disordered" evidence="2">
    <location>
        <begin position="244"/>
        <end position="279"/>
    </location>
</feature>
<dbReference type="PANTHER" id="PTHR11046:SF29">
    <property type="match status" value="1"/>
</dbReference>
<accession>A0AAE0XE91</accession>
<feature type="compositionally biased region" description="Polar residues" evidence="2">
    <location>
        <begin position="257"/>
        <end position="277"/>
    </location>
</feature>
<evidence type="ECO:0000313" key="3">
    <source>
        <dbReference type="EMBL" id="KAK3691718.1"/>
    </source>
</evidence>
<protein>
    <submittedName>
        <fullName evidence="3">Uncharacterized protein</fullName>
    </submittedName>
</protein>
<organism evidence="3 4">
    <name type="scientific">Elysia crispata</name>
    <name type="common">lettuce slug</name>
    <dbReference type="NCBI Taxonomy" id="231223"/>
    <lineage>
        <taxon>Eukaryota</taxon>
        <taxon>Metazoa</taxon>
        <taxon>Spiralia</taxon>
        <taxon>Lophotrochozoa</taxon>
        <taxon>Mollusca</taxon>
        <taxon>Gastropoda</taxon>
        <taxon>Heterobranchia</taxon>
        <taxon>Euthyneura</taxon>
        <taxon>Panpulmonata</taxon>
        <taxon>Sacoglossa</taxon>
        <taxon>Placobranchoidea</taxon>
        <taxon>Plakobranchidae</taxon>
        <taxon>Elysia</taxon>
    </lineage>
</organism>
<dbReference type="AlphaFoldDB" id="A0AAE0XE91"/>
<keyword evidence="4" id="KW-1185">Reference proteome</keyword>